<organism evidence="14 15">
    <name type="scientific">Brumimicrobium salinarum</name>
    <dbReference type="NCBI Taxonomy" id="2058658"/>
    <lineage>
        <taxon>Bacteria</taxon>
        <taxon>Pseudomonadati</taxon>
        <taxon>Bacteroidota</taxon>
        <taxon>Flavobacteriia</taxon>
        <taxon>Flavobacteriales</taxon>
        <taxon>Crocinitomicaceae</taxon>
        <taxon>Brumimicrobium</taxon>
    </lineage>
</organism>
<dbReference type="SUPFAM" id="SSF56935">
    <property type="entry name" value="Porins"/>
    <property type="match status" value="1"/>
</dbReference>
<keyword evidence="2 10" id="KW-0813">Transport</keyword>
<dbReference type="SUPFAM" id="SSF49464">
    <property type="entry name" value="Carboxypeptidase regulatory domain-like"/>
    <property type="match status" value="1"/>
</dbReference>
<dbReference type="InterPro" id="IPR012910">
    <property type="entry name" value="Plug_dom"/>
</dbReference>
<keyword evidence="4 10" id="KW-0812">Transmembrane</keyword>
<evidence type="ECO:0000256" key="8">
    <source>
        <dbReference type="ARBA" id="ARBA00023170"/>
    </source>
</evidence>
<evidence type="ECO:0000313" key="14">
    <source>
        <dbReference type="EMBL" id="PKR81363.1"/>
    </source>
</evidence>
<accession>A0A2I0R456</accession>
<dbReference type="EMBL" id="PJNI01000003">
    <property type="protein sequence ID" value="PKR81363.1"/>
    <property type="molecule type" value="Genomic_DNA"/>
</dbReference>
<evidence type="ECO:0000256" key="5">
    <source>
        <dbReference type="ARBA" id="ARBA00022729"/>
    </source>
</evidence>
<evidence type="ECO:0000256" key="9">
    <source>
        <dbReference type="ARBA" id="ARBA00023237"/>
    </source>
</evidence>
<dbReference type="GO" id="GO:0044718">
    <property type="term" value="P:siderophore transmembrane transport"/>
    <property type="evidence" value="ECO:0007669"/>
    <property type="project" value="TreeGrafter"/>
</dbReference>
<dbReference type="Proteomes" id="UP000236654">
    <property type="component" value="Unassembled WGS sequence"/>
</dbReference>
<comment type="caution">
    <text evidence="14">The sequence shown here is derived from an EMBL/GenBank/DDBJ whole genome shotgun (WGS) entry which is preliminary data.</text>
</comment>
<dbReference type="PROSITE" id="PS52016">
    <property type="entry name" value="TONB_DEPENDENT_REC_3"/>
    <property type="match status" value="1"/>
</dbReference>
<dbReference type="GO" id="GO:0015344">
    <property type="term" value="F:siderophore uptake transmembrane transporter activity"/>
    <property type="evidence" value="ECO:0007669"/>
    <property type="project" value="TreeGrafter"/>
</dbReference>
<evidence type="ECO:0000256" key="7">
    <source>
        <dbReference type="ARBA" id="ARBA00023136"/>
    </source>
</evidence>
<evidence type="ECO:0000313" key="15">
    <source>
        <dbReference type="Proteomes" id="UP000236654"/>
    </source>
</evidence>
<sequence length="759" mass="85954">MTIANCKSIFFTTILHLLFTTFVYGQTITVISLEDSQPIPGARVDIYHQQKTHHFTTNYDGEFQVEPFLRNTSVKMTISFASYETKILEPIVISRDTNIALNTAVKNFEEVAITAQYKSQLVENAVHNIKVIDRQKIEAMAAQDLKDVLTNELNVRIGEDNVLGSSMQLQGIGGENVKILVDGVPLTGRLNGNIDLSQIPLESIERVEIVEGPLSVSYGTDALAGTINIITKKNQAKQFVATSNNYFESSGKVNNTVNLGWQIKKHQIRIEGGRYFFDGWDPSHKTFHFDVKPIADSSRNIQWNPKEQLFGGINYRYNRKNTLFNYSGQFFNEDIINRGMPRAPYQQSAYDDYYRTNRINQRANFQYRFENGYRLSLIAAYNGYFRRKNTKVRDLTEISDVISANPSDHDTSQYHSFIARGRLIQSKANKRFNYEVGYDILYEIANGERILNKQQSIGDYAIYTTAEYSPVKSVTIRPGLRYAYNTEYNAPITPSLNVKYDFLKRDQHQLSLRASYARGFRAPSIKELHYVFVDINHNIVGNPDLEAETANHFNFSLHHKMAGDKLKLKNKAVLFYNDIRQLITLAQASEVEYSYFNLDRYSTVGAQLESNANYKDITAGVGVGYIGRYNDLAADANASVDFLFSPEIKANFQYNWKKAGVQAAFFYKYTGVLPNIRSNEDGELYETKINDYHTADLTLSKFLWSKRLKFTVGVKNLFDVTSIAGSASGEGAHSAGSGSVSIGMGRVFHAGIKLNLKSK</sequence>
<protein>
    <recommendedName>
        <fullName evidence="16">TonB-dependent receptor</fullName>
    </recommendedName>
</protein>
<dbReference type="Gene3D" id="2.40.170.20">
    <property type="entry name" value="TonB-dependent receptor, beta-barrel domain"/>
    <property type="match status" value="1"/>
</dbReference>
<evidence type="ECO:0000256" key="1">
    <source>
        <dbReference type="ARBA" id="ARBA00004571"/>
    </source>
</evidence>
<feature type="domain" description="TonB-dependent receptor plug" evidence="13">
    <location>
        <begin position="125"/>
        <end position="226"/>
    </location>
</feature>
<evidence type="ECO:0008006" key="16">
    <source>
        <dbReference type="Google" id="ProtNLM"/>
    </source>
</evidence>
<keyword evidence="8" id="KW-0675">Receptor</keyword>
<dbReference type="Gene3D" id="2.170.130.10">
    <property type="entry name" value="TonB-dependent receptor, plug domain"/>
    <property type="match status" value="1"/>
</dbReference>
<keyword evidence="5" id="KW-0732">Signal</keyword>
<dbReference type="Pfam" id="PF07715">
    <property type="entry name" value="Plug"/>
    <property type="match status" value="1"/>
</dbReference>
<dbReference type="OrthoDB" id="9764669at2"/>
<keyword evidence="6 11" id="KW-0798">TonB box</keyword>
<name>A0A2I0R456_9FLAO</name>
<evidence type="ECO:0000256" key="10">
    <source>
        <dbReference type="PROSITE-ProRule" id="PRU01360"/>
    </source>
</evidence>
<dbReference type="RefSeq" id="WP_101333844.1">
    <property type="nucleotide sequence ID" value="NZ_PJNI01000003.1"/>
</dbReference>
<comment type="similarity">
    <text evidence="10 11">Belongs to the TonB-dependent receptor family.</text>
</comment>
<dbReference type="InterPro" id="IPR039426">
    <property type="entry name" value="TonB-dep_rcpt-like"/>
</dbReference>
<feature type="domain" description="TonB-dependent receptor-like beta-barrel" evidence="12">
    <location>
        <begin position="304"/>
        <end position="717"/>
    </location>
</feature>
<dbReference type="PANTHER" id="PTHR30069:SF29">
    <property type="entry name" value="HEMOGLOBIN AND HEMOGLOBIN-HAPTOGLOBIN-BINDING PROTEIN 1-RELATED"/>
    <property type="match status" value="1"/>
</dbReference>
<dbReference type="InterPro" id="IPR036942">
    <property type="entry name" value="Beta-barrel_TonB_sf"/>
</dbReference>
<dbReference type="InterPro" id="IPR008969">
    <property type="entry name" value="CarboxyPept-like_regulatory"/>
</dbReference>
<evidence type="ECO:0000256" key="6">
    <source>
        <dbReference type="ARBA" id="ARBA00023077"/>
    </source>
</evidence>
<keyword evidence="9 10" id="KW-0998">Cell outer membrane</keyword>
<dbReference type="InterPro" id="IPR037066">
    <property type="entry name" value="Plug_dom_sf"/>
</dbReference>
<dbReference type="AlphaFoldDB" id="A0A2I0R456"/>
<evidence type="ECO:0000259" key="12">
    <source>
        <dbReference type="Pfam" id="PF00593"/>
    </source>
</evidence>
<dbReference type="Gene3D" id="2.60.40.1120">
    <property type="entry name" value="Carboxypeptidase-like, regulatory domain"/>
    <property type="match status" value="1"/>
</dbReference>
<evidence type="ECO:0000256" key="3">
    <source>
        <dbReference type="ARBA" id="ARBA00022452"/>
    </source>
</evidence>
<keyword evidence="7 10" id="KW-0472">Membrane</keyword>
<keyword evidence="15" id="KW-1185">Reference proteome</keyword>
<proteinExistence type="inferred from homology"/>
<reference evidence="14 15" key="1">
    <citation type="submission" date="2017-12" db="EMBL/GenBank/DDBJ databases">
        <title>The draft genome sequence of Brumimicrobium saltpan LHR20.</title>
        <authorList>
            <person name="Do Z.-J."/>
            <person name="Luo H.-R."/>
        </authorList>
    </citation>
    <scope>NUCLEOTIDE SEQUENCE [LARGE SCALE GENOMIC DNA]</scope>
    <source>
        <strain evidence="14 15">LHR20</strain>
    </source>
</reference>
<evidence type="ECO:0000256" key="11">
    <source>
        <dbReference type="RuleBase" id="RU003357"/>
    </source>
</evidence>
<keyword evidence="3 10" id="KW-1134">Transmembrane beta strand</keyword>
<evidence type="ECO:0000259" key="13">
    <source>
        <dbReference type="Pfam" id="PF07715"/>
    </source>
</evidence>
<dbReference type="GO" id="GO:0009279">
    <property type="term" value="C:cell outer membrane"/>
    <property type="evidence" value="ECO:0007669"/>
    <property type="project" value="UniProtKB-SubCell"/>
</dbReference>
<dbReference type="InterPro" id="IPR000531">
    <property type="entry name" value="Beta-barrel_TonB"/>
</dbReference>
<evidence type="ECO:0000256" key="4">
    <source>
        <dbReference type="ARBA" id="ARBA00022692"/>
    </source>
</evidence>
<evidence type="ECO:0000256" key="2">
    <source>
        <dbReference type="ARBA" id="ARBA00022448"/>
    </source>
</evidence>
<gene>
    <name evidence="14" type="ORF">CW751_04720</name>
</gene>
<dbReference type="Pfam" id="PF00593">
    <property type="entry name" value="TonB_dep_Rec_b-barrel"/>
    <property type="match status" value="1"/>
</dbReference>
<comment type="subcellular location">
    <subcellularLocation>
        <location evidence="1 10">Cell outer membrane</location>
        <topology evidence="1 10">Multi-pass membrane protein</topology>
    </subcellularLocation>
</comment>
<dbReference type="PANTHER" id="PTHR30069">
    <property type="entry name" value="TONB-DEPENDENT OUTER MEMBRANE RECEPTOR"/>
    <property type="match status" value="1"/>
</dbReference>